<dbReference type="GO" id="GO:0043190">
    <property type="term" value="C:ATP-binding cassette (ABC) transporter complex"/>
    <property type="evidence" value="ECO:0007669"/>
    <property type="project" value="InterPro"/>
</dbReference>
<dbReference type="AlphaFoldDB" id="A0A917EP27"/>
<dbReference type="CDD" id="cd06261">
    <property type="entry name" value="TM_PBP2"/>
    <property type="match status" value="1"/>
</dbReference>
<dbReference type="Gene3D" id="1.10.3720.10">
    <property type="entry name" value="MetI-like"/>
    <property type="match status" value="1"/>
</dbReference>
<evidence type="ECO:0000256" key="1">
    <source>
        <dbReference type="ARBA" id="ARBA00004429"/>
    </source>
</evidence>
<dbReference type="SUPFAM" id="SSF161098">
    <property type="entry name" value="MetI-like"/>
    <property type="match status" value="1"/>
</dbReference>
<reference evidence="11" key="1">
    <citation type="journal article" date="2014" name="Int. J. Syst. Evol. Microbiol.">
        <title>Complete genome sequence of Corynebacterium casei LMG S-19264T (=DSM 44701T), isolated from a smear-ripened cheese.</title>
        <authorList>
            <consortium name="US DOE Joint Genome Institute (JGI-PGF)"/>
            <person name="Walter F."/>
            <person name="Albersmeier A."/>
            <person name="Kalinowski J."/>
            <person name="Ruckert C."/>
        </authorList>
    </citation>
    <scope>NUCLEOTIDE SEQUENCE</scope>
    <source>
        <strain evidence="11">CGMCC 1.16012</strain>
    </source>
</reference>
<sequence>MFELLSFGDSGWGDDLIIGALLTIRLALASLSLGLLFGLVLAMMKLSRLAPARWLAEAYTLFIRGVPEFLILLMVFFGTEKAVATVGQWLGFETTFEVPKFAAAVAGLSAIFAAYCCEVIRGAYLAVPKGQIEAGLAVGMSRWQIFQRIRVPQLWRFALPGLGNLWLVMLKDTSLAAVLAIDELLRVAKVAGEATRNPLLFLLAAGLLYLIMTAVSDHLRARMEKRLNRGMAR</sequence>
<dbReference type="OrthoDB" id="9815029at2"/>
<name>A0A917EP27_9RHOB</name>
<evidence type="ECO:0000256" key="7">
    <source>
        <dbReference type="ARBA" id="ARBA00022989"/>
    </source>
</evidence>
<evidence type="ECO:0000259" key="10">
    <source>
        <dbReference type="PROSITE" id="PS50928"/>
    </source>
</evidence>
<evidence type="ECO:0000256" key="5">
    <source>
        <dbReference type="ARBA" id="ARBA00022519"/>
    </source>
</evidence>
<comment type="subcellular location">
    <subcellularLocation>
        <location evidence="1">Cell inner membrane</location>
        <topology evidence="1">Multi-pass membrane protein</topology>
    </subcellularLocation>
    <subcellularLocation>
        <location evidence="9">Cell membrane</location>
        <topology evidence="9">Multi-pass membrane protein</topology>
    </subcellularLocation>
</comment>
<feature type="domain" description="ABC transmembrane type-1" evidence="10">
    <location>
        <begin position="20"/>
        <end position="220"/>
    </location>
</feature>
<dbReference type="PANTHER" id="PTHR30133:SF2">
    <property type="entry name" value="ARGININE ABC TRANSPORTER PERMEASE PROTEIN ARTQ"/>
    <property type="match status" value="1"/>
</dbReference>
<keyword evidence="6 9" id="KW-0812">Transmembrane</keyword>
<keyword evidence="5" id="KW-0997">Cell inner membrane</keyword>
<feature type="transmembrane region" description="Helical" evidence="9">
    <location>
        <begin position="54"/>
        <end position="78"/>
    </location>
</feature>
<feature type="transmembrane region" description="Helical" evidence="9">
    <location>
        <begin position="157"/>
        <end position="179"/>
    </location>
</feature>
<evidence type="ECO:0000256" key="3">
    <source>
        <dbReference type="ARBA" id="ARBA00022448"/>
    </source>
</evidence>
<keyword evidence="8 9" id="KW-0472">Membrane</keyword>
<comment type="caution">
    <text evidence="11">The sequence shown here is derived from an EMBL/GenBank/DDBJ whole genome shotgun (WGS) entry which is preliminary data.</text>
</comment>
<organism evidence="11 12">
    <name type="scientific">Actibacterium pelagium</name>
    <dbReference type="NCBI Taxonomy" id="2029103"/>
    <lineage>
        <taxon>Bacteria</taxon>
        <taxon>Pseudomonadati</taxon>
        <taxon>Pseudomonadota</taxon>
        <taxon>Alphaproteobacteria</taxon>
        <taxon>Rhodobacterales</taxon>
        <taxon>Roseobacteraceae</taxon>
        <taxon>Actibacterium</taxon>
    </lineage>
</organism>
<feature type="transmembrane region" description="Helical" evidence="9">
    <location>
        <begin position="199"/>
        <end position="219"/>
    </location>
</feature>
<accession>A0A917EP27</accession>
<feature type="transmembrane region" description="Helical" evidence="9">
    <location>
        <begin position="98"/>
        <end position="117"/>
    </location>
</feature>
<dbReference type="EMBL" id="BMKN01000003">
    <property type="protein sequence ID" value="GGE61715.1"/>
    <property type="molecule type" value="Genomic_DNA"/>
</dbReference>
<evidence type="ECO:0000256" key="9">
    <source>
        <dbReference type="RuleBase" id="RU363032"/>
    </source>
</evidence>
<dbReference type="InterPro" id="IPR035906">
    <property type="entry name" value="MetI-like_sf"/>
</dbReference>
<keyword evidence="12" id="KW-1185">Reference proteome</keyword>
<reference evidence="11" key="2">
    <citation type="submission" date="2020-09" db="EMBL/GenBank/DDBJ databases">
        <authorList>
            <person name="Sun Q."/>
            <person name="Zhou Y."/>
        </authorList>
    </citation>
    <scope>NUCLEOTIDE SEQUENCE</scope>
    <source>
        <strain evidence="11">CGMCC 1.16012</strain>
    </source>
</reference>
<gene>
    <name evidence="11" type="primary">nocQ</name>
    <name evidence="11" type="ORF">GCM10011517_31640</name>
</gene>
<comment type="similarity">
    <text evidence="2">Belongs to the binding-protein-dependent transport system permease family. HisMQ subfamily.</text>
</comment>
<evidence type="ECO:0000256" key="6">
    <source>
        <dbReference type="ARBA" id="ARBA00022692"/>
    </source>
</evidence>
<proteinExistence type="inferred from homology"/>
<evidence type="ECO:0000256" key="2">
    <source>
        <dbReference type="ARBA" id="ARBA00010072"/>
    </source>
</evidence>
<dbReference type="Proteomes" id="UP000606730">
    <property type="component" value="Unassembled WGS sequence"/>
</dbReference>
<keyword evidence="7 9" id="KW-1133">Transmembrane helix</keyword>
<dbReference type="Pfam" id="PF00528">
    <property type="entry name" value="BPD_transp_1"/>
    <property type="match status" value="1"/>
</dbReference>
<keyword evidence="3 9" id="KW-0813">Transport</keyword>
<protein>
    <submittedName>
        <fullName evidence="11">Nopaline transport system permease protein NocQ</fullName>
    </submittedName>
</protein>
<dbReference type="InterPro" id="IPR010065">
    <property type="entry name" value="AA_ABC_transptr_permease_3TM"/>
</dbReference>
<dbReference type="GO" id="GO:0022857">
    <property type="term" value="F:transmembrane transporter activity"/>
    <property type="evidence" value="ECO:0007669"/>
    <property type="project" value="InterPro"/>
</dbReference>
<dbReference type="NCBIfam" id="TIGR01726">
    <property type="entry name" value="HEQRo_perm_3TM"/>
    <property type="match status" value="1"/>
</dbReference>
<evidence type="ECO:0000256" key="8">
    <source>
        <dbReference type="ARBA" id="ARBA00023136"/>
    </source>
</evidence>
<evidence type="ECO:0000313" key="11">
    <source>
        <dbReference type="EMBL" id="GGE61715.1"/>
    </source>
</evidence>
<dbReference type="PROSITE" id="PS50928">
    <property type="entry name" value="ABC_TM1"/>
    <property type="match status" value="1"/>
</dbReference>
<dbReference type="RefSeq" id="WP_095595364.1">
    <property type="nucleotide sequence ID" value="NZ_BMKN01000003.1"/>
</dbReference>
<dbReference type="InterPro" id="IPR051613">
    <property type="entry name" value="ABC_transp_permease_HisMQ"/>
</dbReference>
<dbReference type="InterPro" id="IPR000515">
    <property type="entry name" value="MetI-like"/>
</dbReference>
<keyword evidence="4" id="KW-1003">Cell membrane</keyword>
<evidence type="ECO:0000256" key="4">
    <source>
        <dbReference type="ARBA" id="ARBA00022475"/>
    </source>
</evidence>
<feature type="transmembrane region" description="Helical" evidence="9">
    <location>
        <begin position="16"/>
        <end position="42"/>
    </location>
</feature>
<evidence type="ECO:0000313" key="12">
    <source>
        <dbReference type="Proteomes" id="UP000606730"/>
    </source>
</evidence>
<dbReference type="PANTHER" id="PTHR30133">
    <property type="entry name" value="CATIONIC AMINO ACID TRANSPORTER, MEMBRANE COMPONENT"/>
    <property type="match status" value="1"/>
</dbReference>